<evidence type="ECO:0000313" key="2">
    <source>
        <dbReference type="EMBL" id="AXT44719.1"/>
    </source>
</evidence>
<dbReference type="PANTHER" id="PTHR11102:SF160">
    <property type="entry name" value="ERAD-ASSOCIATED E3 UBIQUITIN-PROTEIN LIGASE COMPONENT HRD3"/>
    <property type="match status" value="1"/>
</dbReference>
<organism evidence="2 3">
    <name type="scientific">Chromobacterium rhizoryzae</name>
    <dbReference type="NCBI Taxonomy" id="1778675"/>
    <lineage>
        <taxon>Bacteria</taxon>
        <taxon>Pseudomonadati</taxon>
        <taxon>Pseudomonadota</taxon>
        <taxon>Betaproteobacteria</taxon>
        <taxon>Neisseriales</taxon>
        <taxon>Chromobacteriaceae</taxon>
        <taxon>Chromobacterium</taxon>
    </lineage>
</organism>
<dbReference type="SMART" id="SM00671">
    <property type="entry name" value="SEL1"/>
    <property type="match status" value="1"/>
</dbReference>
<evidence type="ECO:0000259" key="1">
    <source>
        <dbReference type="Pfam" id="PF19933"/>
    </source>
</evidence>
<dbReference type="InterPro" id="IPR006597">
    <property type="entry name" value="Sel1-like"/>
</dbReference>
<dbReference type="Pfam" id="PF19933">
    <property type="entry name" value="DUF6396"/>
    <property type="match status" value="1"/>
</dbReference>
<accession>A0AAD0RNH2</accession>
<sequence>MVKTLYALSLLGALAACGAKERTVPDLKAVEARLAFNCVYEKDHLPALNPEAEQLYRYARWLQKKQIEKEDPLRFPEMERYYRIATAHGHYKANLELRDMIGRGTARSEDPVKETLDLTQELIDRGIPGGYYDMGRYLKAGYGVKRDEELANRYYRKAADLGSPDAQYLVGDKLTGLTNAQPEPFAVGNQMIRCAGEQGHAKAAKEYAVQMMSEGKLAEAIKYFQIATRLGDEGAAAFLANGFATPTIDSNDTANRYRYLGLPKDEERIRRYKLIGGVLSDYSYAHPKVSELDEIVPLPPAALPAWDGKLKWLEAFKANVPPEKPSEALMSQLAAGKGLDAKTGWPLGGRRD</sequence>
<dbReference type="KEGG" id="crz:D1345_00170"/>
<feature type="domain" description="DUF6396" evidence="1">
    <location>
        <begin position="235"/>
        <end position="347"/>
    </location>
</feature>
<dbReference type="InterPro" id="IPR011990">
    <property type="entry name" value="TPR-like_helical_dom_sf"/>
</dbReference>
<dbReference type="SUPFAM" id="SSF81901">
    <property type="entry name" value="HCP-like"/>
    <property type="match status" value="1"/>
</dbReference>
<keyword evidence="3" id="KW-1185">Reference proteome</keyword>
<dbReference type="Proteomes" id="UP000259465">
    <property type="component" value="Chromosome"/>
</dbReference>
<evidence type="ECO:0000313" key="3">
    <source>
        <dbReference type="Proteomes" id="UP000259465"/>
    </source>
</evidence>
<dbReference type="InterPro" id="IPR045653">
    <property type="entry name" value="DUF6396"/>
</dbReference>
<protein>
    <submittedName>
        <fullName evidence="2">Sel1 repeat family protein</fullName>
    </submittedName>
</protein>
<dbReference type="RefSeq" id="WP_118266248.1">
    <property type="nucleotide sequence ID" value="NZ_CP031968.1"/>
</dbReference>
<dbReference type="InterPro" id="IPR050767">
    <property type="entry name" value="Sel1_AlgK"/>
</dbReference>
<proteinExistence type="predicted"/>
<dbReference type="Gene3D" id="1.25.40.10">
    <property type="entry name" value="Tetratricopeptide repeat domain"/>
    <property type="match status" value="1"/>
</dbReference>
<name>A0AAD0RNH2_9NEIS</name>
<reference evidence="2 3" key="1">
    <citation type="submission" date="2018-08" db="EMBL/GenBank/DDBJ databases">
        <title>Complete genome sequence of JP2-74.</title>
        <authorList>
            <person name="Wu L."/>
        </authorList>
    </citation>
    <scope>NUCLEOTIDE SEQUENCE [LARGE SCALE GENOMIC DNA]</scope>
    <source>
        <strain evidence="2 3">JP2-74</strain>
    </source>
</reference>
<dbReference type="PANTHER" id="PTHR11102">
    <property type="entry name" value="SEL-1-LIKE PROTEIN"/>
    <property type="match status" value="1"/>
</dbReference>
<dbReference type="AlphaFoldDB" id="A0AAD0RNH2"/>
<dbReference type="PROSITE" id="PS51257">
    <property type="entry name" value="PROKAR_LIPOPROTEIN"/>
    <property type="match status" value="1"/>
</dbReference>
<dbReference type="Pfam" id="PF08238">
    <property type="entry name" value="Sel1"/>
    <property type="match status" value="2"/>
</dbReference>
<dbReference type="EMBL" id="CP031968">
    <property type="protein sequence ID" value="AXT44719.1"/>
    <property type="molecule type" value="Genomic_DNA"/>
</dbReference>
<gene>
    <name evidence="2" type="ORF">D1345_00170</name>
</gene>